<dbReference type="SUPFAM" id="SSF56935">
    <property type="entry name" value="Porins"/>
    <property type="match status" value="1"/>
</dbReference>
<dbReference type="KEGG" id="ppn:Palpr_1311"/>
<feature type="signal peptide" evidence="1">
    <location>
        <begin position="1"/>
        <end position="20"/>
    </location>
</feature>
<feature type="chain" id="PRO_5003189018" description="Type IX secretion system protein PorV domain-containing protein" evidence="1">
    <location>
        <begin position="21"/>
        <end position="375"/>
    </location>
</feature>
<dbReference type="InterPro" id="IPR045741">
    <property type="entry name" value="PorV"/>
</dbReference>
<dbReference type="InterPro" id="IPR047799">
    <property type="entry name" value="T9SS_OM_PorV"/>
</dbReference>
<sequence>MKNSFLVLCALVLCATSALAQVNNPIVTAVPSLSIAPDARAGGMGDIGAATTPDVNSQFWNPAKYVFMESDAGVSISYTPWLRKLVSDIDLAYLSGYWKLDKQQAFSASLRYFSLGSIDIVDIQGTFMQSAHPNELAVDLGYSRLLSDKFSVAVALRYIRSDLNNGINLTGGTEMVPGSAVAGDVAAFFKTPIALPSVDATLNLGLNISNIGSKISYDKKASSNFIPTNMRLGGSFEYPVDNFNKISVSADLNKLLVPTQNSMSNKEYSDLSPLTGIFKSFGDAPGGFKEELREVMWSLGAEYAYNNQFFVRGGYFNESQYKGNRKYFTAGAGFKLNIFQLDAAYVMSTAQSNPLDQTLRFSLSFDWLALKNMLK</sequence>
<evidence type="ECO:0000313" key="4">
    <source>
        <dbReference type="Proteomes" id="UP000008718"/>
    </source>
</evidence>
<dbReference type="Gene3D" id="2.40.160.60">
    <property type="entry name" value="Outer membrane protein transport protein (OMPP1/FadL/TodX)"/>
    <property type="match status" value="1"/>
</dbReference>
<reference key="1">
    <citation type="submission" date="2010-11" db="EMBL/GenBank/DDBJ databases">
        <title>The complete genome of Paludibacter propionicigenes DSM 17365.</title>
        <authorList>
            <consortium name="US DOE Joint Genome Institute (JGI-PGF)"/>
            <person name="Lucas S."/>
            <person name="Copeland A."/>
            <person name="Lapidus A."/>
            <person name="Bruce D."/>
            <person name="Goodwin L."/>
            <person name="Pitluck S."/>
            <person name="Kyrpides N."/>
            <person name="Mavromatis K."/>
            <person name="Ivanova N."/>
            <person name="Munk A.C."/>
            <person name="Brettin T."/>
            <person name="Detter J.C."/>
            <person name="Han C."/>
            <person name="Tapia R."/>
            <person name="Land M."/>
            <person name="Hauser L."/>
            <person name="Markowitz V."/>
            <person name="Cheng J.-F."/>
            <person name="Hugenholtz P."/>
            <person name="Woyke T."/>
            <person name="Wu D."/>
            <person name="Gronow S."/>
            <person name="Wellnitz S."/>
            <person name="Brambilla E."/>
            <person name="Klenk H.-P."/>
            <person name="Eisen J.A."/>
        </authorList>
    </citation>
    <scope>NUCLEOTIDE SEQUENCE</scope>
    <source>
        <strain>WB4</strain>
    </source>
</reference>
<dbReference type="eggNOG" id="COG2067">
    <property type="taxonomic scope" value="Bacteria"/>
</dbReference>
<name>E4T413_PALPW</name>
<dbReference type="STRING" id="694427.Palpr_1311"/>
<protein>
    <recommendedName>
        <fullName evidence="2">Type IX secretion system protein PorV domain-containing protein</fullName>
    </recommendedName>
</protein>
<dbReference type="AlphaFoldDB" id="E4T413"/>
<dbReference type="Pfam" id="PF19572">
    <property type="entry name" value="PorV"/>
    <property type="match status" value="1"/>
</dbReference>
<proteinExistence type="predicted"/>
<organism evidence="3 4">
    <name type="scientific">Paludibacter propionicigenes (strain DSM 17365 / JCM 13257 / WB4)</name>
    <dbReference type="NCBI Taxonomy" id="694427"/>
    <lineage>
        <taxon>Bacteria</taxon>
        <taxon>Pseudomonadati</taxon>
        <taxon>Bacteroidota</taxon>
        <taxon>Bacteroidia</taxon>
        <taxon>Bacteroidales</taxon>
        <taxon>Paludibacteraceae</taxon>
        <taxon>Paludibacter</taxon>
    </lineage>
</organism>
<dbReference type="HOGENOM" id="CLU_058805_1_1_10"/>
<dbReference type="OrthoDB" id="9758448at2"/>
<accession>E4T413</accession>
<evidence type="ECO:0000259" key="2">
    <source>
        <dbReference type="Pfam" id="PF19572"/>
    </source>
</evidence>
<keyword evidence="4" id="KW-1185">Reference proteome</keyword>
<reference evidence="3 4" key="2">
    <citation type="journal article" date="2011" name="Stand. Genomic Sci.">
        <title>Complete genome sequence of Paludibacter propionicigenes type strain (WB4).</title>
        <authorList>
            <person name="Gronow S."/>
            <person name="Munk C."/>
            <person name="Lapidus A."/>
            <person name="Nolan M."/>
            <person name="Lucas S."/>
            <person name="Hammon N."/>
            <person name="Deshpande S."/>
            <person name="Cheng J.F."/>
            <person name="Tapia R."/>
            <person name="Han C."/>
            <person name="Goodwin L."/>
            <person name="Pitluck S."/>
            <person name="Liolios K."/>
            <person name="Ivanova N."/>
            <person name="Mavromatis K."/>
            <person name="Mikhailova N."/>
            <person name="Pati A."/>
            <person name="Chen A."/>
            <person name="Palaniappan K."/>
            <person name="Land M."/>
            <person name="Hauser L."/>
            <person name="Chang Y.J."/>
            <person name="Jeffries C.D."/>
            <person name="Brambilla E."/>
            <person name="Rohde M."/>
            <person name="Goker M."/>
            <person name="Detter J.C."/>
            <person name="Woyke T."/>
            <person name="Bristow J."/>
            <person name="Eisen J.A."/>
            <person name="Markowitz V."/>
            <person name="Hugenholtz P."/>
            <person name="Kyrpides N.C."/>
            <person name="Klenk H.P."/>
        </authorList>
    </citation>
    <scope>NUCLEOTIDE SEQUENCE [LARGE SCALE GENOMIC DNA]</scope>
    <source>
        <strain evidence="4">DSM 17365 / JCM 13257 / WB4</strain>
    </source>
</reference>
<feature type="domain" description="Type IX secretion system protein PorV" evidence="2">
    <location>
        <begin position="21"/>
        <end position="260"/>
    </location>
</feature>
<dbReference type="EMBL" id="CP002345">
    <property type="protein sequence ID" value="ADQ79457.1"/>
    <property type="molecule type" value="Genomic_DNA"/>
</dbReference>
<dbReference type="RefSeq" id="WP_013444826.1">
    <property type="nucleotide sequence ID" value="NC_014734.1"/>
</dbReference>
<dbReference type="NCBIfam" id="NF033709">
    <property type="entry name" value="PorV_fam"/>
    <property type="match status" value="1"/>
</dbReference>
<dbReference type="Proteomes" id="UP000008718">
    <property type="component" value="Chromosome"/>
</dbReference>
<evidence type="ECO:0000256" key="1">
    <source>
        <dbReference type="SAM" id="SignalP"/>
    </source>
</evidence>
<evidence type="ECO:0000313" key="3">
    <source>
        <dbReference type="EMBL" id="ADQ79457.1"/>
    </source>
</evidence>
<gene>
    <name evidence="3" type="ordered locus">Palpr_1311</name>
</gene>
<keyword evidence="1" id="KW-0732">Signal</keyword>
<dbReference type="NCBIfam" id="NF033710">
    <property type="entry name" value="T9SS_OM_PorV"/>
    <property type="match status" value="1"/>
</dbReference>